<proteinExistence type="predicted"/>
<accession>A0ABW5LZ56</accession>
<comment type="caution">
    <text evidence="1">The sequence shown here is derived from an EMBL/GenBank/DDBJ whole genome shotgun (WGS) entry which is preliminary data.</text>
</comment>
<name>A0ABW5LZ56_9BACT</name>
<dbReference type="RefSeq" id="WP_381520075.1">
    <property type="nucleotide sequence ID" value="NZ_JBHULN010000002.1"/>
</dbReference>
<organism evidence="1 2">
    <name type="scientific">Spirosoma soli</name>
    <dbReference type="NCBI Taxonomy" id="1770529"/>
    <lineage>
        <taxon>Bacteria</taxon>
        <taxon>Pseudomonadati</taxon>
        <taxon>Bacteroidota</taxon>
        <taxon>Cytophagia</taxon>
        <taxon>Cytophagales</taxon>
        <taxon>Cytophagaceae</taxon>
        <taxon>Spirosoma</taxon>
    </lineage>
</organism>
<dbReference type="PROSITE" id="PS51257">
    <property type="entry name" value="PROKAR_LIPOPROTEIN"/>
    <property type="match status" value="1"/>
</dbReference>
<evidence type="ECO:0008006" key="3">
    <source>
        <dbReference type="Google" id="ProtNLM"/>
    </source>
</evidence>
<reference evidence="2" key="1">
    <citation type="journal article" date="2019" name="Int. J. Syst. Evol. Microbiol.">
        <title>The Global Catalogue of Microorganisms (GCM) 10K type strain sequencing project: providing services to taxonomists for standard genome sequencing and annotation.</title>
        <authorList>
            <consortium name="The Broad Institute Genomics Platform"/>
            <consortium name="The Broad Institute Genome Sequencing Center for Infectious Disease"/>
            <person name="Wu L."/>
            <person name="Ma J."/>
        </authorList>
    </citation>
    <scope>NUCLEOTIDE SEQUENCE [LARGE SCALE GENOMIC DNA]</scope>
    <source>
        <strain evidence="2">KCTC 42805</strain>
    </source>
</reference>
<keyword evidence="2" id="KW-1185">Reference proteome</keyword>
<protein>
    <recommendedName>
        <fullName evidence="3">Lipoprotein</fullName>
    </recommendedName>
</protein>
<sequence length="139" mass="15662">MKVLNHTYILLLGIMLGCDTPFINGGYVNIGDFKTRLDAQNKAVLHILANYASIPKDKYYKVKYAVPDAPLNEQRENAIWYHKGDAELVFEADVSSGPVCKWKEVSRTVLVKASKSAESLFTVDTLAKPNQPFRQCLFH</sequence>
<dbReference type="EMBL" id="JBHULN010000002">
    <property type="protein sequence ID" value="MFD2570027.1"/>
    <property type="molecule type" value="Genomic_DNA"/>
</dbReference>
<evidence type="ECO:0000313" key="1">
    <source>
        <dbReference type="EMBL" id="MFD2570027.1"/>
    </source>
</evidence>
<dbReference type="Proteomes" id="UP001597469">
    <property type="component" value="Unassembled WGS sequence"/>
</dbReference>
<gene>
    <name evidence="1" type="ORF">ACFSUS_05235</name>
</gene>
<evidence type="ECO:0000313" key="2">
    <source>
        <dbReference type="Proteomes" id="UP001597469"/>
    </source>
</evidence>